<dbReference type="EMBL" id="GL833125">
    <property type="protein sequence ID" value="EGB09923.1"/>
    <property type="molecule type" value="Genomic_DNA"/>
</dbReference>
<feature type="region of interest" description="Disordered" evidence="1">
    <location>
        <begin position="68"/>
        <end position="95"/>
    </location>
</feature>
<feature type="compositionally biased region" description="Polar residues" evidence="1">
    <location>
        <begin position="10"/>
        <end position="23"/>
    </location>
</feature>
<dbReference type="RefSeq" id="XP_009035949.1">
    <property type="nucleotide sequence ID" value="XM_009037701.1"/>
</dbReference>
<sequence>MDYLFGRSDGASNRSDGASTPSNKEGESYGWTSLFLVGCGGGSGIHEDEPRDGDEELDLASHFGLCGSGLGSSESGREKAGDGSRSGEVRSKRTQSYDGAPRIVILGGCDKDQVGPVGRELLIPRGALGSVILNNVRPTVLDNAQELASLYSILNQTAAAIISVDVTELYWTVIVRRWADRLRTTPDIPVALLVENADVHEAAISHHVSGLREAFQNPLVGVFFKSPRDETSACVDTLLTLNRRAERTNFLYAFVACMAFAAVATSARDPEDPRDAAAPGRRLLVINALEDGASVDIFYAGARGRGVWTADGDAPALRAGAMVCVAADVLSGFEFDVDVGAVGDEFVFVRRGGGSGAERGAVAAAPARAARWAHARDDAATVFLLPERPEGAAADAELTVAVGSWDADADDFAAHAWRDGVGSLFEDADAALADGDEAAAAASFSRARIALSCAALLGDTAAGTLLSLGTLAGVVPASPAYGRCANASLERAAPLDAADPVFLAHAAAVRRHALRGCWLGRLALGAWRSEGSHGFDQSCDVAVRTWMRLLEGVAAPGAGSPRAARVKVRHAASTPNELLVDHWLKADGFWTLREDARAGLADDDADAFDDDGAAGGAAAAGAAAGGAAAGGAAAGAAAGAADAGAAGGAAAAGAAAGAGAGPGWDPVAWLRRLALGPPDDFAPEVVFDGAPAEDAPAVLDLAAATYLRRRALGGDGHSALTLGDALLDGRVDDDALRELRRGGASPQRAAAEYYALAADDRNDEESAAHAAAALAELKLGGFDGVAADARGALDLLERRAALTPFGAHVLGHLYAALDDEARHLPDAKRARDAFERAVDAGHPDAFVSLAMETRDARRAERLLTAATRDHNSLTAPFVLARLHYDGALDDPGLEPDADGRYPYPSRNRRNRCPRALGALEAAVQQSWDASTVGFGVGDAVAAARAAWETPRPHAPLAAAWDVGGAAAPPADRGDAAAAFLDALKRRCAARLKRRRRDHALGLGARARAAGAYRMLATLAEAGVRAADVNAGFVLERLARRSPGGASGLLAGARRHYERALRPTTPHFERDKGLERPSRALEDAEAQRALGACWADGWAGACGGGGAPNGTALLRAAAARGSEWAAFDAAIATARAGDWRGATKIARSCAGRFDWPHAVPCAGLSALLGARAALFDAAWWRALDDDDDGGAAAADDDDDDADDDDDDEAGAVGWDDDDDDDGADDDDDDDAGGYDDAYDEAAEEEDAGDYDDEEPYDDDEEPYDDEDDAGGVHEDGRGPGDGEPPGNG</sequence>
<dbReference type="KEGG" id="aaf:AURANDRAFT_62923"/>
<dbReference type="GeneID" id="20224099"/>
<accession>F0Y4R4</accession>
<feature type="compositionally biased region" description="Basic and acidic residues" evidence="1">
    <location>
        <begin position="75"/>
        <end position="91"/>
    </location>
</feature>
<keyword evidence="3" id="KW-1185">Reference proteome</keyword>
<feature type="region of interest" description="Disordered" evidence="1">
    <location>
        <begin position="1"/>
        <end position="28"/>
    </location>
</feature>
<organism evidence="3">
    <name type="scientific">Aureococcus anophagefferens</name>
    <name type="common">Harmful bloom alga</name>
    <dbReference type="NCBI Taxonomy" id="44056"/>
    <lineage>
        <taxon>Eukaryota</taxon>
        <taxon>Sar</taxon>
        <taxon>Stramenopiles</taxon>
        <taxon>Ochrophyta</taxon>
        <taxon>Pelagophyceae</taxon>
        <taxon>Pelagomonadales</taxon>
        <taxon>Pelagomonadaceae</taxon>
        <taxon>Aureococcus</taxon>
    </lineage>
</organism>
<name>F0Y4R4_AURAN</name>
<feature type="compositionally biased region" description="Acidic residues" evidence="1">
    <location>
        <begin position="1186"/>
        <end position="1268"/>
    </location>
</feature>
<dbReference type="Proteomes" id="UP000002729">
    <property type="component" value="Unassembled WGS sequence"/>
</dbReference>
<protein>
    <submittedName>
        <fullName evidence="2">Uncharacterized protein</fullName>
    </submittedName>
</protein>
<evidence type="ECO:0000256" key="1">
    <source>
        <dbReference type="SAM" id="MobiDB-lite"/>
    </source>
</evidence>
<proteinExistence type="predicted"/>
<reference evidence="2 3" key="1">
    <citation type="journal article" date="2011" name="Proc. Natl. Acad. Sci. U.S.A.">
        <title>Niche of harmful alga Aureococcus anophagefferens revealed through ecogenomics.</title>
        <authorList>
            <person name="Gobler C.J."/>
            <person name="Berry D.L."/>
            <person name="Dyhrman S.T."/>
            <person name="Wilhelm S.W."/>
            <person name="Salamov A."/>
            <person name="Lobanov A.V."/>
            <person name="Zhang Y."/>
            <person name="Collier J.L."/>
            <person name="Wurch L.L."/>
            <person name="Kustka A.B."/>
            <person name="Dill B.D."/>
            <person name="Shah M."/>
            <person name="VerBerkmoes N.C."/>
            <person name="Kuo A."/>
            <person name="Terry A."/>
            <person name="Pangilinan J."/>
            <person name="Lindquist E.A."/>
            <person name="Lucas S."/>
            <person name="Paulsen I.T."/>
            <person name="Hattenrath-Lehmann T.K."/>
            <person name="Talmage S.C."/>
            <person name="Walker E.A."/>
            <person name="Koch F."/>
            <person name="Burson A.M."/>
            <person name="Marcoval M.A."/>
            <person name="Tang Y.Z."/>
            <person name="Lecleir G.R."/>
            <person name="Coyne K.J."/>
            <person name="Berg G.M."/>
            <person name="Bertrand E.M."/>
            <person name="Saito M.A."/>
            <person name="Gladyshev V.N."/>
            <person name="Grigoriev I.V."/>
        </authorList>
    </citation>
    <scope>NUCLEOTIDE SEQUENCE [LARGE SCALE GENOMIC DNA]</scope>
    <source>
        <strain evidence="3">CCMP 1984</strain>
    </source>
</reference>
<evidence type="ECO:0000313" key="3">
    <source>
        <dbReference type="Proteomes" id="UP000002729"/>
    </source>
</evidence>
<gene>
    <name evidence="2" type="ORF">AURANDRAFT_62923</name>
</gene>
<dbReference type="OrthoDB" id="10679391at2759"/>
<feature type="compositionally biased region" description="Basic and acidic residues" evidence="1">
    <location>
        <begin position="1269"/>
        <end position="1279"/>
    </location>
</feature>
<feature type="region of interest" description="Disordered" evidence="1">
    <location>
        <begin position="1186"/>
        <end position="1287"/>
    </location>
</feature>
<evidence type="ECO:0000313" key="2">
    <source>
        <dbReference type="EMBL" id="EGB09923.1"/>
    </source>
</evidence>
<dbReference type="InParanoid" id="F0Y4R4"/>